<protein>
    <submittedName>
        <fullName evidence="1">ORF50i</fullName>
    </submittedName>
</protein>
<organism evidence="1">
    <name type="scientific">Pinus koraiensis</name>
    <name type="common">Korean pine</name>
    <dbReference type="NCBI Taxonomy" id="88728"/>
    <lineage>
        <taxon>Eukaryota</taxon>
        <taxon>Viridiplantae</taxon>
        <taxon>Streptophyta</taxon>
        <taxon>Embryophyta</taxon>
        <taxon>Tracheophyta</taxon>
        <taxon>Spermatophyta</taxon>
        <taxon>Pinopsida</taxon>
        <taxon>Pinidae</taxon>
        <taxon>Conifers I</taxon>
        <taxon>Pinales</taxon>
        <taxon>Pinaceae</taxon>
        <taxon>Pinus</taxon>
        <taxon>Pinus subgen. Strobus</taxon>
    </lineage>
</organism>
<keyword evidence="1" id="KW-0150">Chloroplast</keyword>
<name>Q85WW8_PINKO</name>
<sequence>MRYYSFLMFQHSRQYIILILFRIIIPNEEYSSMSKGSCHNEPGNVLMMSI</sequence>
<keyword evidence="1" id="KW-0934">Plastid</keyword>
<dbReference type="EMBL" id="AY228468">
    <property type="protein sequence ID" value="AAO74101.1"/>
    <property type="molecule type" value="Genomic_DNA"/>
</dbReference>
<dbReference type="AlphaFoldDB" id="Q85WW8"/>
<accession>Q85WW8</accession>
<reference evidence="1" key="1">
    <citation type="submission" date="2007-04" db="EMBL/GenBank/DDBJ databases">
        <authorList>
            <person name="Noh E.W."/>
            <person name="Lee J.S."/>
            <person name="Choi Y.I."/>
            <person name="Han M.S."/>
            <person name="Yi Y.S."/>
            <person name="Han S.U."/>
        </authorList>
    </citation>
    <scope>NUCLEOTIDE SEQUENCE</scope>
</reference>
<geneLocation type="chloroplast" evidence="1"/>
<evidence type="ECO:0000313" key="1">
    <source>
        <dbReference type="EMBL" id="AAO74101.1"/>
    </source>
</evidence>
<dbReference type="RefSeq" id="YP_001152180.1">
    <property type="nucleotide sequence ID" value="NC_004677.2"/>
</dbReference>
<dbReference type="GeneID" id="5048555"/>
<proteinExistence type="predicted"/>